<dbReference type="OrthoDB" id="316029at2759"/>
<dbReference type="InterPro" id="IPR017441">
    <property type="entry name" value="Protein_kinase_ATP_BS"/>
</dbReference>
<dbReference type="PROSITE" id="PS00108">
    <property type="entry name" value="PROTEIN_KINASE_ST"/>
    <property type="match status" value="1"/>
</dbReference>
<evidence type="ECO:0000256" key="10">
    <source>
        <dbReference type="ARBA" id="ARBA00041902"/>
    </source>
</evidence>
<dbReference type="FunFam" id="1.10.510.10:FF:000574">
    <property type="entry name" value="Cell division related protein kinase 2"/>
    <property type="match status" value="1"/>
</dbReference>
<sequence>MSNFRRSYDSARYEPVEILGHGAYGRVYKARDIENNTYIAMKKMNIDLEREGVPTTTLREVALLKELNHMHIVKLFDVVVTEKKLFLIFEFLERDLRKLLDEAPLSGDQIRKIMSQILDALVFCHSRRFMHRDLKPENILIDSELNIKLADFGLARAYQIPGKPYTNEVQTLWYRAPEVLLGCEQYSVSIDIWSVGCIFAELMRCRPMFQGSSALNQITEIFKVLGTPREEDWEGVTSLRDFPRNHEPHHTLTLTQMFPGVDSNAIDLLQQMLTINPSKRISAKAALGHPYFTGFN</sequence>
<dbReference type="PANTHER" id="PTHR24056">
    <property type="entry name" value="CELL DIVISION PROTEIN KINASE"/>
    <property type="match status" value="1"/>
</dbReference>
<keyword evidence="5 14" id="KW-0547">Nucleotide-binding</keyword>
<dbReference type="Pfam" id="PF00069">
    <property type="entry name" value="Pkinase"/>
    <property type="match status" value="1"/>
</dbReference>
<dbReference type="Gene3D" id="3.30.200.20">
    <property type="entry name" value="Phosphorylase Kinase, domain 1"/>
    <property type="match status" value="1"/>
</dbReference>
<keyword evidence="4" id="KW-0808">Transferase</keyword>
<dbReference type="PROSITE" id="PS50011">
    <property type="entry name" value="PROTEIN_KINASE_DOM"/>
    <property type="match status" value="1"/>
</dbReference>
<dbReference type="PANTHER" id="PTHR24056:SF254">
    <property type="entry name" value="CYCLIN-DEPENDENT KINASE 2"/>
    <property type="match status" value="1"/>
</dbReference>
<comment type="caution">
    <text evidence="17">The sequence shown here is derived from an EMBL/GenBank/DDBJ whole genome shotgun (WGS) entry which is preliminary data.</text>
</comment>
<dbReference type="SMART" id="SM00220">
    <property type="entry name" value="S_TKc"/>
    <property type="match status" value="1"/>
</dbReference>
<comment type="subunit">
    <text evidence="8">May form a complex composed of at least the catalytic subunit CRK2 and a cyclin.</text>
</comment>
<reference evidence="17 18" key="1">
    <citation type="submission" date="2016-11" db="EMBL/GenBank/DDBJ databases">
        <title>The macronuclear genome of Stentor coeruleus: a giant cell with tiny introns.</title>
        <authorList>
            <person name="Slabodnick M."/>
            <person name="Ruby J.G."/>
            <person name="Reiff S.B."/>
            <person name="Swart E.C."/>
            <person name="Gosai S."/>
            <person name="Prabakaran S."/>
            <person name="Witkowska E."/>
            <person name="Larue G.E."/>
            <person name="Fisher S."/>
            <person name="Freeman R.M."/>
            <person name="Gunawardena J."/>
            <person name="Chu W."/>
            <person name="Stover N.A."/>
            <person name="Gregory B.D."/>
            <person name="Nowacki M."/>
            <person name="Derisi J."/>
            <person name="Roy S.W."/>
            <person name="Marshall W.F."/>
            <person name="Sood P."/>
        </authorList>
    </citation>
    <scope>NUCLEOTIDE SEQUENCE [LARGE SCALE GENOMIC DNA]</scope>
    <source>
        <strain evidence="17">WM001</strain>
    </source>
</reference>
<proteinExistence type="inferred from homology"/>
<evidence type="ECO:0000256" key="12">
    <source>
        <dbReference type="ARBA" id="ARBA00047811"/>
    </source>
</evidence>
<dbReference type="GO" id="GO:0007165">
    <property type="term" value="P:signal transduction"/>
    <property type="evidence" value="ECO:0007669"/>
    <property type="project" value="TreeGrafter"/>
</dbReference>
<comment type="similarity">
    <text evidence="1">Belongs to the protein kinase superfamily. CMGC Ser/Thr protein kinase family. CDC2/CDKX subfamily.</text>
</comment>
<evidence type="ECO:0000256" key="2">
    <source>
        <dbReference type="ARBA" id="ARBA00012425"/>
    </source>
</evidence>
<evidence type="ECO:0000313" key="17">
    <source>
        <dbReference type="EMBL" id="OMJ72204.1"/>
    </source>
</evidence>
<comment type="catalytic activity">
    <reaction evidence="13">
        <text>L-seryl-[protein] + ATP = O-phospho-L-seryl-[protein] + ADP + H(+)</text>
        <dbReference type="Rhea" id="RHEA:17989"/>
        <dbReference type="Rhea" id="RHEA-COMP:9863"/>
        <dbReference type="Rhea" id="RHEA-COMP:11604"/>
        <dbReference type="ChEBI" id="CHEBI:15378"/>
        <dbReference type="ChEBI" id="CHEBI:29999"/>
        <dbReference type="ChEBI" id="CHEBI:30616"/>
        <dbReference type="ChEBI" id="CHEBI:83421"/>
        <dbReference type="ChEBI" id="CHEBI:456216"/>
        <dbReference type="EC" id="2.7.11.22"/>
    </reaction>
</comment>
<keyword evidence="6" id="KW-0418">Kinase</keyword>
<dbReference type="GO" id="GO:0004693">
    <property type="term" value="F:cyclin-dependent protein serine/threonine kinase activity"/>
    <property type="evidence" value="ECO:0007669"/>
    <property type="project" value="UniProtKB-EC"/>
</dbReference>
<evidence type="ECO:0000313" key="18">
    <source>
        <dbReference type="Proteomes" id="UP000187209"/>
    </source>
</evidence>
<keyword evidence="18" id="KW-1185">Reference proteome</keyword>
<dbReference type="GO" id="GO:0005634">
    <property type="term" value="C:nucleus"/>
    <property type="evidence" value="ECO:0007669"/>
    <property type="project" value="TreeGrafter"/>
</dbReference>
<dbReference type="InterPro" id="IPR008271">
    <property type="entry name" value="Ser/Thr_kinase_AS"/>
</dbReference>
<gene>
    <name evidence="17" type="ORF">SteCoe_29410</name>
</gene>
<dbReference type="EMBL" id="MPUH01000921">
    <property type="protein sequence ID" value="OMJ72204.1"/>
    <property type="molecule type" value="Genomic_DNA"/>
</dbReference>
<dbReference type="SUPFAM" id="SSF56112">
    <property type="entry name" value="Protein kinase-like (PK-like)"/>
    <property type="match status" value="1"/>
</dbReference>
<dbReference type="FunFam" id="3.30.200.20:FF:000375">
    <property type="entry name" value="Cell division related protein kinase 2"/>
    <property type="match status" value="1"/>
</dbReference>
<evidence type="ECO:0000256" key="1">
    <source>
        <dbReference type="ARBA" id="ARBA00006485"/>
    </source>
</evidence>
<dbReference type="GO" id="GO:0005737">
    <property type="term" value="C:cytoplasm"/>
    <property type="evidence" value="ECO:0007669"/>
    <property type="project" value="TreeGrafter"/>
</dbReference>
<dbReference type="Proteomes" id="UP000187209">
    <property type="component" value="Unassembled WGS sequence"/>
</dbReference>
<evidence type="ECO:0000259" key="16">
    <source>
        <dbReference type="PROSITE" id="PS50011"/>
    </source>
</evidence>
<evidence type="ECO:0000256" key="7">
    <source>
        <dbReference type="ARBA" id="ARBA00022840"/>
    </source>
</evidence>
<protein>
    <recommendedName>
        <fullName evidence="9">Cyclin-dependent kinase 2 homolog</fullName>
        <ecNumber evidence="2">2.7.11.22</ecNumber>
    </recommendedName>
    <alternativeName>
        <fullName evidence="10">Cell division control protein 2 homolog</fullName>
    </alternativeName>
    <alternativeName>
        <fullName evidence="11">cdc2-related kinase 2</fullName>
    </alternativeName>
</protein>
<dbReference type="GO" id="GO:0030332">
    <property type="term" value="F:cyclin binding"/>
    <property type="evidence" value="ECO:0007669"/>
    <property type="project" value="TreeGrafter"/>
</dbReference>
<evidence type="ECO:0000256" key="14">
    <source>
        <dbReference type="PROSITE-ProRule" id="PRU10141"/>
    </source>
</evidence>
<dbReference type="EC" id="2.7.11.22" evidence="2"/>
<feature type="domain" description="Protein kinase" evidence="16">
    <location>
        <begin position="13"/>
        <end position="292"/>
    </location>
</feature>
<evidence type="ECO:0000256" key="8">
    <source>
        <dbReference type="ARBA" id="ARBA00038543"/>
    </source>
</evidence>
<dbReference type="GO" id="GO:0005524">
    <property type="term" value="F:ATP binding"/>
    <property type="evidence" value="ECO:0007669"/>
    <property type="project" value="UniProtKB-UniRule"/>
</dbReference>
<name>A0A1R2B5Y3_9CILI</name>
<evidence type="ECO:0000256" key="3">
    <source>
        <dbReference type="ARBA" id="ARBA00022527"/>
    </source>
</evidence>
<keyword evidence="7 14" id="KW-0067">ATP-binding</keyword>
<feature type="binding site" evidence="14">
    <location>
        <position position="42"/>
    </location>
    <ligand>
        <name>ATP</name>
        <dbReference type="ChEBI" id="CHEBI:30616"/>
    </ligand>
</feature>
<evidence type="ECO:0000256" key="4">
    <source>
        <dbReference type="ARBA" id="ARBA00022679"/>
    </source>
</evidence>
<dbReference type="GO" id="GO:0000082">
    <property type="term" value="P:G1/S transition of mitotic cell cycle"/>
    <property type="evidence" value="ECO:0007669"/>
    <property type="project" value="TreeGrafter"/>
</dbReference>
<dbReference type="GO" id="GO:0010389">
    <property type="term" value="P:regulation of G2/M transition of mitotic cell cycle"/>
    <property type="evidence" value="ECO:0007669"/>
    <property type="project" value="TreeGrafter"/>
</dbReference>
<dbReference type="CDD" id="cd07829">
    <property type="entry name" value="STKc_CDK_like"/>
    <property type="match status" value="1"/>
</dbReference>
<dbReference type="GO" id="GO:0000307">
    <property type="term" value="C:cyclin-dependent protein kinase holoenzyme complex"/>
    <property type="evidence" value="ECO:0007669"/>
    <property type="project" value="TreeGrafter"/>
</dbReference>
<dbReference type="InterPro" id="IPR000719">
    <property type="entry name" value="Prot_kinase_dom"/>
</dbReference>
<dbReference type="AlphaFoldDB" id="A0A1R2B5Y3"/>
<evidence type="ECO:0000256" key="6">
    <source>
        <dbReference type="ARBA" id="ARBA00022777"/>
    </source>
</evidence>
<dbReference type="Gene3D" id="1.10.510.10">
    <property type="entry name" value="Transferase(Phosphotransferase) domain 1"/>
    <property type="match status" value="1"/>
</dbReference>
<dbReference type="InterPro" id="IPR050108">
    <property type="entry name" value="CDK"/>
</dbReference>
<evidence type="ECO:0000256" key="13">
    <source>
        <dbReference type="ARBA" id="ARBA00048367"/>
    </source>
</evidence>
<keyword evidence="3 15" id="KW-0723">Serine/threonine-protein kinase</keyword>
<evidence type="ECO:0000256" key="9">
    <source>
        <dbReference type="ARBA" id="ARBA00039612"/>
    </source>
</evidence>
<dbReference type="InterPro" id="IPR011009">
    <property type="entry name" value="Kinase-like_dom_sf"/>
</dbReference>
<evidence type="ECO:0000256" key="11">
    <source>
        <dbReference type="ARBA" id="ARBA00042858"/>
    </source>
</evidence>
<dbReference type="PROSITE" id="PS00107">
    <property type="entry name" value="PROTEIN_KINASE_ATP"/>
    <property type="match status" value="1"/>
</dbReference>
<evidence type="ECO:0000256" key="15">
    <source>
        <dbReference type="RuleBase" id="RU000304"/>
    </source>
</evidence>
<organism evidence="17 18">
    <name type="scientific">Stentor coeruleus</name>
    <dbReference type="NCBI Taxonomy" id="5963"/>
    <lineage>
        <taxon>Eukaryota</taxon>
        <taxon>Sar</taxon>
        <taxon>Alveolata</taxon>
        <taxon>Ciliophora</taxon>
        <taxon>Postciliodesmatophora</taxon>
        <taxon>Heterotrichea</taxon>
        <taxon>Heterotrichida</taxon>
        <taxon>Stentoridae</taxon>
        <taxon>Stentor</taxon>
    </lineage>
</organism>
<evidence type="ECO:0000256" key="5">
    <source>
        <dbReference type="ARBA" id="ARBA00022741"/>
    </source>
</evidence>
<comment type="catalytic activity">
    <reaction evidence="12">
        <text>L-threonyl-[protein] + ATP = O-phospho-L-threonyl-[protein] + ADP + H(+)</text>
        <dbReference type="Rhea" id="RHEA:46608"/>
        <dbReference type="Rhea" id="RHEA-COMP:11060"/>
        <dbReference type="Rhea" id="RHEA-COMP:11605"/>
        <dbReference type="ChEBI" id="CHEBI:15378"/>
        <dbReference type="ChEBI" id="CHEBI:30013"/>
        <dbReference type="ChEBI" id="CHEBI:30616"/>
        <dbReference type="ChEBI" id="CHEBI:61977"/>
        <dbReference type="ChEBI" id="CHEBI:456216"/>
        <dbReference type="EC" id="2.7.11.22"/>
    </reaction>
</comment>
<dbReference type="GO" id="GO:0010468">
    <property type="term" value="P:regulation of gene expression"/>
    <property type="evidence" value="ECO:0007669"/>
    <property type="project" value="TreeGrafter"/>
</dbReference>
<accession>A0A1R2B5Y3</accession>